<keyword evidence="4" id="KW-1185">Reference proteome</keyword>
<dbReference type="KEGG" id="gry:D7I44_10870"/>
<evidence type="ECO:0000256" key="1">
    <source>
        <dbReference type="SAM" id="MobiDB-lite"/>
    </source>
</evidence>
<dbReference type="InterPro" id="IPR011195">
    <property type="entry name" value="UCP010256"/>
</dbReference>
<evidence type="ECO:0000259" key="2">
    <source>
        <dbReference type="SMART" id="SM00327"/>
    </source>
</evidence>
<accession>A0A387BSJ0</accession>
<evidence type="ECO:0000313" key="4">
    <source>
        <dbReference type="Proteomes" id="UP000275069"/>
    </source>
</evidence>
<dbReference type="OrthoDB" id="9790469at2"/>
<dbReference type="EMBL" id="CP032624">
    <property type="protein sequence ID" value="AYG03986.1"/>
    <property type="molecule type" value="Genomic_DNA"/>
</dbReference>
<evidence type="ECO:0000313" key="3">
    <source>
        <dbReference type="EMBL" id="AYG03986.1"/>
    </source>
</evidence>
<dbReference type="PANTHER" id="PTHR39338:SF6">
    <property type="entry name" value="BLL5662 PROTEIN"/>
    <property type="match status" value="1"/>
</dbReference>
<dbReference type="Gene3D" id="3.40.50.410">
    <property type="entry name" value="von Willebrand factor, type A domain"/>
    <property type="match status" value="1"/>
</dbReference>
<name>A0A387BSJ0_9MICO</name>
<dbReference type="InterPro" id="IPR036465">
    <property type="entry name" value="vWFA_dom_sf"/>
</dbReference>
<protein>
    <submittedName>
        <fullName evidence="3">VWA domain-containing protein</fullName>
    </submittedName>
</protein>
<sequence>MPEPPAAPTDTRTFAVDTAAFSVAFAAALRRAGVPVTPDRSAWLVEALRLIPPRTRSELYWSSRAVLVTAHEQLRRFDAVFDAVFGGAADLSDSRGDPNAPSSDVIRRRTAVDWRPLAPSSTQTSDGPTPPASPGDGDGDGDNAARTDALLLATSPEERLHETSFAALDEDELARMRRLAEALVLATPLRPGRRERRSPRERDRLDLRRTLRAAHRTGGDPVRLLRTSPRPTPRRLVILCDVSASMEPYTRAFLSFMQAAVVTSRAEAFVFATRLTRLTRQLAVRDPDLALDRATGGAQDWAGGTRLADGIRSFIDEHGRRGAARGAVVVVISDGWAQDDPADIGRQMARLARLAHRIVWVNPRKAAPGYQPLTGGMAAALPYCDAFVSGHSFAALQELVRVIADDETDQKRRT</sequence>
<dbReference type="RefSeq" id="WP_120789516.1">
    <property type="nucleotide sequence ID" value="NZ_CP032624.1"/>
</dbReference>
<dbReference type="InterPro" id="IPR002035">
    <property type="entry name" value="VWF_A"/>
</dbReference>
<dbReference type="PANTHER" id="PTHR39338">
    <property type="entry name" value="BLL5662 PROTEIN-RELATED"/>
    <property type="match status" value="1"/>
</dbReference>
<dbReference type="AlphaFoldDB" id="A0A387BSJ0"/>
<reference evidence="3 4" key="1">
    <citation type="submission" date="2018-09" db="EMBL/GenBank/DDBJ databases">
        <title>Genome sequencing of strain 2DFW10M-5.</title>
        <authorList>
            <person name="Heo J."/>
            <person name="Kim S.-J."/>
            <person name="Kwon S.-W."/>
        </authorList>
    </citation>
    <scope>NUCLEOTIDE SEQUENCE [LARGE SCALE GENOMIC DNA]</scope>
    <source>
        <strain evidence="3 4">2DFW10M-5</strain>
    </source>
</reference>
<gene>
    <name evidence="3" type="ORF">D7I44_10870</name>
</gene>
<dbReference type="SUPFAM" id="SSF53300">
    <property type="entry name" value="vWA-like"/>
    <property type="match status" value="1"/>
</dbReference>
<dbReference type="Proteomes" id="UP000275069">
    <property type="component" value="Chromosome"/>
</dbReference>
<feature type="region of interest" description="Disordered" evidence="1">
    <location>
        <begin position="90"/>
        <end position="144"/>
    </location>
</feature>
<feature type="domain" description="VWFA" evidence="2">
    <location>
        <begin position="233"/>
        <end position="401"/>
    </location>
</feature>
<proteinExistence type="predicted"/>
<dbReference type="InterPro" id="IPR008912">
    <property type="entry name" value="Uncharacterised_CoxE"/>
</dbReference>
<dbReference type="PIRSF" id="PIRSF010256">
    <property type="entry name" value="CoxE_vWa"/>
    <property type="match status" value="1"/>
</dbReference>
<dbReference type="SMART" id="SM00327">
    <property type="entry name" value="VWA"/>
    <property type="match status" value="1"/>
</dbReference>
<dbReference type="CDD" id="cd00198">
    <property type="entry name" value="vWFA"/>
    <property type="match status" value="1"/>
</dbReference>
<dbReference type="Pfam" id="PF05762">
    <property type="entry name" value="VWA_CoxE"/>
    <property type="match status" value="1"/>
</dbReference>
<organism evidence="3 4">
    <name type="scientific">Gryllotalpicola protaetiae</name>
    <dbReference type="NCBI Taxonomy" id="2419771"/>
    <lineage>
        <taxon>Bacteria</taxon>
        <taxon>Bacillati</taxon>
        <taxon>Actinomycetota</taxon>
        <taxon>Actinomycetes</taxon>
        <taxon>Micrococcales</taxon>
        <taxon>Microbacteriaceae</taxon>
        <taxon>Gryllotalpicola</taxon>
    </lineage>
</organism>